<accession>A0ABT9QE09</accession>
<name>A0ABT9QE09_9ACTN</name>
<organism evidence="1 2">
    <name type="scientific">Streptosporangium lutulentum</name>
    <dbReference type="NCBI Taxonomy" id="1461250"/>
    <lineage>
        <taxon>Bacteria</taxon>
        <taxon>Bacillati</taxon>
        <taxon>Actinomycetota</taxon>
        <taxon>Actinomycetes</taxon>
        <taxon>Streptosporangiales</taxon>
        <taxon>Streptosporangiaceae</taxon>
        <taxon>Streptosporangium</taxon>
    </lineage>
</organism>
<dbReference type="Proteomes" id="UP001225356">
    <property type="component" value="Unassembled WGS sequence"/>
</dbReference>
<keyword evidence="2" id="KW-1185">Reference proteome</keyword>
<gene>
    <name evidence="1" type="ORF">J2853_003520</name>
</gene>
<proteinExistence type="predicted"/>
<evidence type="ECO:0000313" key="2">
    <source>
        <dbReference type="Proteomes" id="UP001225356"/>
    </source>
</evidence>
<sequence>MDRTSAGNGCSMAKPRFKIGRTDCHSEIMTAQADPDIGRLCGMAHAVVVQMP</sequence>
<comment type="caution">
    <text evidence="1">The sequence shown here is derived from an EMBL/GenBank/DDBJ whole genome shotgun (WGS) entry which is preliminary data.</text>
</comment>
<dbReference type="EMBL" id="JAUSQU010000001">
    <property type="protein sequence ID" value="MDP9844309.1"/>
    <property type="molecule type" value="Genomic_DNA"/>
</dbReference>
<reference evidence="1 2" key="1">
    <citation type="submission" date="2023-07" db="EMBL/GenBank/DDBJ databases">
        <title>Sequencing the genomes of 1000 actinobacteria strains.</title>
        <authorList>
            <person name="Klenk H.-P."/>
        </authorList>
    </citation>
    <scope>NUCLEOTIDE SEQUENCE [LARGE SCALE GENOMIC DNA]</scope>
    <source>
        <strain evidence="1 2">DSM 46740</strain>
    </source>
</reference>
<protein>
    <submittedName>
        <fullName evidence="1">Uncharacterized protein</fullName>
    </submittedName>
</protein>
<evidence type="ECO:0000313" key="1">
    <source>
        <dbReference type="EMBL" id="MDP9844309.1"/>
    </source>
</evidence>